<sequence length="575" mass="61215">MHFLKSLWVLLPLALAQPCLAKCRCLPGDACWPSAAAWSQLNSTVDGRLIATVPVGSPCHDPTYDAAACAEVQADWKLPQLHFNSSSSVMQAYFANQSCDPFLAQSRPCVLGNYVSYAVKVSTSVQVAKAVKFATKHNIRLVVRNTGHEYVTSAARGISSDFCSYLGRSTGAGALAIWTHHMKTTELVDWADSVYTGPAFRVGAGVQGADAVEAANAEGLTVVSGECPTVGLAGFTLGGGHSALSSSFGLGADQTLEFEVVTAAGNIVTASAGENSDLYWALSGGGAGNFAVVTAMTIRAHRTGTIGGATLQMSVAGTNKTTFDTAVSRFHDLLPAMIDHGPTVVYYVTSAALVVKPITLVNSTGDYVRDTVLAPFLAVLAELGITPAVSFTTLSYRDHYDTYMGPLPYGHIGASEYQYGGRLIPRSVIENDNAAFQKVIRNLTANGVIAVGSSGTFQRYAGVSNAVYPAWRTSIMSMQLATAWDPTKWDAMIAMQKRITNEFVPLISSVTPGSGAYMNEANFNQPNWKETFYGANWNRLLSIKNKWDPNGVLYNLKGVGSEAWTVAADGRMCKA</sequence>
<dbReference type="PANTHER" id="PTHR13878">
    <property type="entry name" value="GULONOLACTONE OXIDASE"/>
    <property type="match status" value="1"/>
</dbReference>
<feature type="domain" description="FAD-binding PCMH-type" evidence="6">
    <location>
        <begin position="111"/>
        <end position="303"/>
    </location>
</feature>
<accession>A0A0P7BCK5</accession>
<evidence type="ECO:0000256" key="3">
    <source>
        <dbReference type="ARBA" id="ARBA00022827"/>
    </source>
</evidence>
<dbReference type="EMBL" id="LKCW01000172">
    <property type="protein sequence ID" value="KPM37233.1"/>
    <property type="molecule type" value="Genomic_DNA"/>
</dbReference>
<dbReference type="STRING" id="78410.A0A0P7BCK5"/>
<dbReference type="InterPro" id="IPR036318">
    <property type="entry name" value="FAD-bd_PCMH-like_sf"/>
</dbReference>
<dbReference type="AlphaFoldDB" id="A0A0P7BCK5"/>
<dbReference type="GO" id="GO:0071949">
    <property type="term" value="F:FAD binding"/>
    <property type="evidence" value="ECO:0007669"/>
    <property type="project" value="InterPro"/>
</dbReference>
<evidence type="ECO:0000313" key="8">
    <source>
        <dbReference type="Proteomes" id="UP000050424"/>
    </source>
</evidence>
<dbReference type="Pfam" id="PF08031">
    <property type="entry name" value="BBE"/>
    <property type="match status" value="1"/>
</dbReference>
<dbReference type="SUPFAM" id="SSF55103">
    <property type="entry name" value="FAD-linked oxidases, C-terminal domain"/>
    <property type="match status" value="1"/>
</dbReference>
<name>A0A0P7BCK5_9HYPO</name>
<dbReference type="InterPro" id="IPR016164">
    <property type="entry name" value="FAD-linked_Oxase-like_C"/>
</dbReference>
<keyword evidence="8" id="KW-1185">Reference proteome</keyword>
<evidence type="ECO:0000259" key="6">
    <source>
        <dbReference type="PROSITE" id="PS51387"/>
    </source>
</evidence>
<organism evidence="7 8">
    <name type="scientific">Neonectria ditissima</name>
    <dbReference type="NCBI Taxonomy" id="78410"/>
    <lineage>
        <taxon>Eukaryota</taxon>
        <taxon>Fungi</taxon>
        <taxon>Dikarya</taxon>
        <taxon>Ascomycota</taxon>
        <taxon>Pezizomycotina</taxon>
        <taxon>Sordariomycetes</taxon>
        <taxon>Hypocreomycetidae</taxon>
        <taxon>Hypocreales</taxon>
        <taxon>Nectriaceae</taxon>
        <taxon>Neonectria</taxon>
    </lineage>
</organism>
<comment type="caution">
    <text evidence="7">The sequence shown here is derived from an EMBL/GenBank/DDBJ whole genome shotgun (WGS) entry which is preliminary data.</text>
</comment>
<dbReference type="InterPro" id="IPR016166">
    <property type="entry name" value="FAD-bd_PCMH"/>
</dbReference>
<dbReference type="InterPro" id="IPR006094">
    <property type="entry name" value="Oxid_FAD_bind_N"/>
</dbReference>
<keyword evidence="3" id="KW-0274">FAD</keyword>
<evidence type="ECO:0000256" key="2">
    <source>
        <dbReference type="ARBA" id="ARBA00022630"/>
    </source>
</evidence>
<evidence type="ECO:0000256" key="1">
    <source>
        <dbReference type="ARBA" id="ARBA00005466"/>
    </source>
</evidence>
<dbReference type="PROSITE" id="PS51387">
    <property type="entry name" value="FAD_PCMH"/>
    <property type="match status" value="1"/>
</dbReference>
<dbReference type="PANTHER" id="PTHR13878:SF91">
    <property type="entry name" value="FAD BINDING DOMAIN PROTEIN (AFU_ORTHOLOGUE AFUA_6G12070)-RELATED"/>
    <property type="match status" value="1"/>
</dbReference>
<reference evidence="7 8" key="1">
    <citation type="submission" date="2015-09" db="EMBL/GenBank/DDBJ databases">
        <title>Draft genome of a European isolate of the apple canker pathogen Neonectria ditissima.</title>
        <authorList>
            <person name="Gomez-Cortecero A."/>
            <person name="Harrison R.J."/>
            <person name="Armitage A.D."/>
        </authorList>
    </citation>
    <scope>NUCLEOTIDE SEQUENCE [LARGE SCALE GENOMIC DNA]</scope>
    <source>
        <strain evidence="7 8">R09/05</strain>
    </source>
</reference>
<dbReference type="InterPro" id="IPR012951">
    <property type="entry name" value="BBE"/>
</dbReference>
<gene>
    <name evidence="7" type="ORF">AK830_g9310</name>
</gene>
<dbReference type="Proteomes" id="UP000050424">
    <property type="component" value="Unassembled WGS sequence"/>
</dbReference>
<dbReference type="InterPro" id="IPR016169">
    <property type="entry name" value="FAD-bd_PCMH_sub2"/>
</dbReference>
<proteinExistence type="inferred from homology"/>
<dbReference type="GO" id="GO:0016491">
    <property type="term" value="F:oxidoreductase activity"/>
    <property type="evidence" value="ECO:0007669"/>
    <property type="project" value="UniProtKB-KW"/>
</dbReference>
<keyword evidence="5" id="KW-0732">Signal</keyword>
<comment type="similarity">
    <text evidence="1">Belongs to the oxygen-dependent FAD-linked oxidoreductase family.</text>
</comment>
<dbReference type="InterPro" id="IPR050432">
    <property type="entry name" value="FAD-linked_Oxidoreductases_BP"/>
</dbReference>
<feature type="signal peptide" evidence="5">
    <location>
        <begin position="1"/>
        <end position="21"/>
    </location>
</feature>
<evidence type="ECO:0000256" key="4">
    <source>
        <dbReference type="ARBA" id="ARBA00023002"/>
    </source>
</evidence>
<dbReference type="OrthoDB" id="9983560at2759"/>
<dbReference type="Gene3D" id="3.30.465.10">
    <property type="match status" value="2"/>
</dbReference>
<dbReference type="Pfam" id="PF01565">
    <property type="entry name" value="FAD_binding_4"/>
    <property type="match status" value="1"/>
</dbReference>
<keyword evidence="4" id="KW-0560">Oxidoreductase</keyword>
<evidence type="ECO:0000313" key="7">
    <source>
        <dbReference type="EMBL" id="KPM37233.1"/>
    </source>
</evidence>
<feature type="chain" id="PRO_5006135653" description="FAD-binding PCMH-type domain-containing protein" evidence="5">
    <location>
        <begin position="22"/>
        <end position="575"/>
    </location>
</feature>
<dbReference type="SUPFAM" id="SSF56176">
    <property type="entry name" value="FAD-binding/transporter-associated domain-like"/>
    <property type="match status" value="1"/>
</dbReference>
<evidence type="ECO:0000256" key="5">
    <source>
        <dbReference type="SAM" id="SignalP"/>
    </source>
</evidence>
<protein>
    <recommendedName>
        <fullName evidence="6">FAD-binding PCMH-type domain-containing protein</fullName>
    </recommendedName>
</protein>
<keyword evidence="2" id="KW-0285">Flavoprotein</keyword>